<dbReference type="GO" id="GO:0005524">
    <property type="term" value="F:ATP binding"/>
    <property type="evidence" value="ECO:0007669"/>
    <property type="project" value="InterPro"/>
</dbReference>
<dbReference type="InParanoid" id="H0EEQ6"/>
<dbReference type="PANTHER" id="PTHR46765">
    <property type="entry name" value="P-LOOP CONTAINING NUCLEOSIDE TRIPHOSPHATE HYDROLASES SUPERFAMILY PROTEIN"/>
    <property type="match status" value="1"/>
</dbReference>
<dbReference type="EMBL" id="AGUE01000016">
    <property type="protein sequence ID" value="EHL02969.1"/>
    <property type="molecule type" value="Genomic_DNA"/>
</dbReference>
<protein>
    <submittedName>
        <fullName evidence="5">Putative Chromosome transmission fidelity protein 18</fullName>
    </submittedName>
</protein>
<dbReference type="InterPro" id="IPR003593">
    <property type="entry name" value="AAA+_ATPase"/>
</dbReference>
<feature type="domain" description="AAA+ ATPase" evidence="4">
    <location>
        <begin position="8"/>
        <end position="176"/>
    </location>
</feature>
<dbReference type="InterPro" id="IPR053016">
    <property type="entry name" value="CTF18-RFC_complex"/>
</dbReference>
<dbReference type="PANTHER" id="PTHR46765:SF1">
    <property type="entry name" value="P-LOOP CONTAINING NUCLEOSIDE TRIPHOSPHATE HYDROLASES SUPERFAMILY PROTEIN"/>
    <property type="match status" value="1"/>
</dbReference>
<evidence type="ECO:0000256" key="1">
    <source>
        <dbReference type="ARBA" id="ARBA00004123"/>
    </source>
</evidence>
<dbReference type="CDD" id="cd00009">
    <property type="entry name" value="AAA"/>
    <property type="match status" value="1"/>
</dbReference>
<dbReference type="InterPro" id="IPR003959">
    <property type="entry name" value="ATPase_AAA_core"/>
</dbReference>
<dbReference type="OrthoDB" id="2195431at2759"/>
<gene>
    <name evidence="5" type="ORF">M7I_0936</name>
</gene>
<name>H0EEQ6_GLAL7</name>
<dbReference type="Pfam" id="PF00004">
    <property type="entry name" value="AAA"/>
    <property type="match status" value="1"/>
</dbReference>
<evidence type="ECO:0000259" key="4">
    <source>
        <dbReference type="SMART" id="SM00382"/>
    </source>
</evidence>
<dbReference type="GO" id="GO:0016887">
    <property type="term" value="F:ATP hydrolysis activity"/>
    <property type="evidence" value="ECO:0007669"/>
    <property type="project" value="InterPro"/>
</dbReference>
<proteinExistence type="inferred from homology"/>
<dbReference type="InterPro" id="IPR027417">
    <property type="entry name" value="P-loop_NTPase"/>
</dbReference>
<evidence type="ECO:0000313" key="6">
    <source>
        <dbReference type="Proteomes" id="UP000005446"/>
    </source>
</evidence>
<dbReference type="AlphaFoldDB" id="H0EEQ6"/>
<evidence type="ECO:0000313" key="5">
    <source>
        <dbReference type="EMBL" id="EHL02969.1"/>
    </source>
</evidence>
<evidence type="ECO:0000256" key="2">
    <source>
        <dbReference type="ARBA" id="ARBA00023242"/>
    </source>
</evidence>
<sequence>MVGDEKTHRKILLLTGPPGLGKTTLAHVCARQAGYEIMEINASDERSKDVVKGRIRTSVGTESVKTGSTVTSKSGHVQKNAHPLCVVVDEVDGVVGGSGGSGEGGFVKALIDLIQLDQKNSAGVTSNPGYAKKKKKGDDFRLMRPLILICNDVYHPSLRPLRHSNLAEIIHVRKPPIDAVIARMKAVFEKEGVSCDNDAVRRLCEATWGVISLMEVVGQEVSEEAGPKNFNDTKKWGEEEEAEEILPFTGPRADYEAFEAEKNNRATIVAMQASLDPPLLRSFRSPEDIATDLLPSLIRIITPEVKPIIVGGSGEQKGIASVRKEAEKAMVKRAVDVMGDVGVIFERGKLDGDFGSRATQWVYRMEPPLDMLVTFETAPTPASAAAPVRYAVRQVLDQEYQKNIIVRENSARQARYRAGNLNDDVDFAFAKSKENKGHHAEETVIGPKKDFFGRLVKEDPLPLQEIDGNPILDTKKGKSGKDEKKIWVTYHEGFSNAVKKPLTVEELFKGL</sequence>
<organism evidence="5 6">
    <name type="scientific">Glarea lozoyensis (strain ATCC 74030 / MF5533)</name>
    <dbReference type="NCBI Taxonomy" id="1104152"/>
    <lineage>
        <taxon>Eukaryota</taxon>
        <taxon>Fungi</taxon>
        <taxon>Dikarya</taxon>
        <taxon>Ascomycota</taxon>
        <taxon>Pezizomycotina</taxon>
        <taxon>Leotiomycetes</taxon>
        <taxon>Helotiales</taxon>
        <taxon>Helotiaceae</taxon>
        <taxon>Glarea</taxon>
    </lineage>
</organism>
<comment type="similarity">
    <text evidence="3">Belongs to the activator 1 small subunits family. CTF18 subfamily.</text>
</comment>
<keyword evidence="6" id="KW-1185">Reference proteome</keyword>
<dbReference type="SUPFAM" id="SSF52540">
    <property type="entry name" value="P-loop containing nucleoside triphosphate hydrolases"/>
    <property type="match status" value="1"/>
</dbReference>
<comment type="caution">
    <text evidence="5">The sequence shown here is derived from an EMBL/GenBank/DDBJ whole genome shotgun (WGS) entry which is preliminary data.</text>
</comment>
<dbReference type="SMART" id="SM00382">
    <property type="entry name" value="AAA"/>
    <property type="match status" value="1"/>
</dbReference>
<dbReference type="Proteomes" id="UP000005446">
    <property type="component" value="Unassembled WGS sequence"/>
</dbReference>
<evidence type="ECO:0000256" key="3">
    <source>
        <dbReference type="ARBA" id="ARBA00043975"/>
    </source>
</evidence>
<dbReference type="GO" id="GO:0005634">
    <property type="term" value="C:nucleus"/>
    <property type="evidence" value="ECO:0007669"/>
    <property type="project" value="UniProtKB-SubCell"/>
</dbReference>
<dbReference type="Gene3D" id="3.40.50.300">
    <property type="entry name" value="P-loop containing nucleotide triphosphate hydrolases"/>
    <property type="match status" value="1"/>
</dbReference>
<comment type="subcellular location">
    <subcellularLocation>
        <location evidence="1">Nucleus</location>
    </subcellularLocation>
</comment>
<keyword evidence="2" id="KW-0539">Nucleus</keyword>
<reference evidence="5 6" key="1">
    <citation type="journal article" date="2012" name="Eukaryot. Cell">
        <title>Genome sequence of the fungus Glarea lozoyensis: the first genome sequence of a species from the Helotiaceae family.</title>
        <authorList>
            <person name="Youssar L."/>
            <person name="Gruening B.A."/>
            <person name="Erxleben A."/>
            <person name="Guenther S."/>
            <person name="Huettel W."/>
        </authorList>
    </citation>
    <scope>NUCLEOTIDE SEQUENCE [LARGE SCALE GENOMIC DNA]</scope>
    <source>
        <strain evidence="6">ATCC 74030 / MF5533</strain>
    </source>
</reference>
<accession>H0EEQ6</accession>
<dbReference type="HOGENOM" id="CLU_533223_0_0_1"/>